<reference evidence="2" key="1">
    <citation type="submission" date="2021-02" db="EMBL/GenBank/DDBJ databases">
        <authorList>
            <person name="Nowell W R."/>
        </authorList>
    </citation>
    <scope>NUCLEOTIDE SEQUENCE</scope>
</reference>
<feature type="compositionally biased region" description="Polar residues" evidence="1">
    <location>
        <begin position="69"/>
        <end position="78"/>
    </location>
</feature>
<gene>
    <name evidence="2" type="ORF">SEV965_LOCUS14878</name>
</gene>
<feature type="region of interest" description="Disordered" evidence="1">
    <location>
        <begin position="56"/>
        <end position="84"/>
    </location>
</feature>
<feature type="region of interest" description="Disordered" evidence="1">
    <location>
        <begin position="1"/>
        <end position="38"/>
    </location>
</feature>
<dbReference type="EMBL" id="CAJNOU010000759">
    <property type="protein sequence ID" value="CAF1081567.1"/>
    <property type="molecule type" value="Genomic_DNA"/>
</dbReference>
<proteinExistence type="predicted"/>
<protein>
    <submittedName>
        <fullName evidence="2">Uncharacterized protein</fullName>
    </submittedName>
</protein>
<comment type="caution">
    <text evidence="2">The sequence shown here is derived from an EMBL/GenBank/DDBJ whole genome shotgun (WGS) entry which is preliminary data.</text>
</comment>
<evidence type="ECO:0000313" key="3">
    <source>
        <dbReference type="Proteomes" id="UP000663889"/>
    </source>
</evidence>
<evidence type="ECO:0000256" key="1">
    <source>
        <dbReference type="SAM" id="MobiDB-lite"/>
    </source>
</evidence>
<sequence length="190" mass="20995">MSSQLQGDHSIVQETTTPAPTILTTLTGSTTQPVTGTTPKQCEEMQAIDENVSKQITTSSDKLPKSESIKFQPTSTEGVSFDKDNSRPTITVHLGRNATIRSIRLPRKKALNGNVKQFAVTFYSLDESKINDKPIFSNPSSEQDESKPAELNSNQIPADRLVSRLDITIVDTIDSQYPKCTIQILFDHFP</sequence>
<accession>A0A814MMQ8</accession>
<feature type="compositionally biased region" description="Low complexity" evidence="1">
    <location>
        <begin position="15"/>
        <end position="38"/>
    </location>
</feature>
<dbReference type="Proteomes" id="UP000663889">
    <property type="component" value="Unassembled WGS sequence"/>
</dbReference>
<dbReference type="AlphaFoldDB" id="A0A814MMQ8"/>
<feature type="region of interest" description="Disordered" evidence="1">
    <location>
        <begin position="133"/>
        <end position="155"/>
    </location>
</feature>
<name>A0A814MMQ8_9BILA</name>
<organism evidence="2 3">
    <name type="scientific">Rotaria sordida</name>
    <dbReference type="NCBI Taxonomy" id="392033"/>
    <lineage>
        <taxon>Eukaryota</taxon>
        <taxon>Metazoa</taxon>
        <taxon>Spiralia</taxon>
        <taxon>Gnathifera</taxon>
        <taxon>Rotifera</taxon>
        <taxon>Eurotatoria</taxon>
        <taxon>Bdelloidea</taxon>
        <taxon>Philodinida</taxon>
        <taxon>Philodinidae</taxon>
        <taxon>Rotaria</taxon>
    </lineage>
</organism>
<evidence type="ECO:0000313" key="2">
    <source>
        <dbReference type="EMBL" id="CAF1081567.1"/>
    </source>
</evidence>